<feature type="domain" description="Outer membrane lipoprotein BamD-like" evidence="4">
    <location>
        <begin position="31"/>
        <end position="215"/>
    </location>
</feature>
<evidence type="ECO:0000259" key="4">
    <source>
        <dbReference type="Pfam" id="PF13525"/>
    </source>
</evidence>
<protein>
    <submittedName>
        <fullName evidence="5">Outer membrane protein assembly factor BamD</fullName>
    </submittedName>
</protein>
<sequence length="544" mass="62752">MARRVSILILVLIVFFVMCTPFRAQFMNVEDRSAEIFEQGNKHFKAKEYEKAIVELEKIVRDYPNTEAYEPALYLLTFSYHRINSFERAVFCGEKFIKEFPYSNYLTKILGILGEANLKLVNDYKAAYYLIKFYKQSTEELEKASAYKKIMQLLSEMSLENLEKLHRSYLGESIDEHILYYLIKQEIKAGMDKDAERDFKVLTRRFPDTVYAEEFTDFKRLTELGTTTGKAGILLPTTGKFSRYGEKLKEVLKIFNKNNYLSFSTILMDTKSDPVDAILGAKELIDEKKVDFIIGPIFSIEALGVAGYTSARTIPLVIPTNIELKLSNLPMVFTPAQTLEQQAKVIAQYATKQLGLVRYAILFPEIQRYVILASIFAEEVKRYDGEVVAIESFNPDSVTLRYELERIKKKKPEAIFLAMDADMIINTAPQIQYYGLENIRILGTEAFDNERVVRLGEKYVESAVFATSGIDTTTIQELRKNNIDPEDQVTTKFFQTLWALRQLSEYERINLSSKLSEVLLKERSYNIKTIKNGEFLTLTELKIE</sequence>
<dbReference type="EMBL" id="DSKY01000014">
    <property type="protein sequence ID" value="HDY58946.1"/>
    <property type="molecule type" value="Genomic_DNA"/>
</dbReference>
<dbReference type="InterPro" id="IPR011990">
    <property type="entry name" value="TPR-like_helical_dom_sf"/>
</dbReference>
<dbReference type="Pfam" id="PF13458">
    <property type="entry name" value="Peripla_BP_6"/>
    <property type="match status" value="1"/>
</dbReference>
<dbReference type="SUPFAM" id="SSF53822">
    <property type="entry name" value="Periplasmic binding protein-like I"/>
    <property type="match status" value="1"/>
</dbReference>
<dbReference type="Gene3D" id="1.25.40.10">
    <property type="entry name" value="Tetratricopeptide repeat domain"/>
    <property type="match status" value="1"/>
</dbReference>
<accession>A0A7V0Z5A8</accession>
<organism evidence="5">
    <name type="scientific">candidate division WOR-3 bacterium</name>
    <dbReference type="NCBI Taxonomy" id="2052148"/>
    <lineage>
        <taxon>Bacteria</taxon>
        <taxon>Bacteria division WOR-3</taxon>
    </lineage>
</organism>
<evidence type="ECO:0000259" key="3">
    <source>
        <dbReference type="Pfam" id="PF13458"/>
    </source>
</evidence>
<dbReference type="AlphaFoldDB" id="A0A7V0Z5A8"/>
<dbReference type="PANTHER" id="PTHR30483">
    <property type="entry name" value="LEUCINE-SPECIFIC-BINDING PROTEIN"/>
    <property type="match status" value="1"/>
</dbReference>
<keyword evidence="2" id="KW-0732">Signal</keyword>
<gene>
    <name evidence="5" type="primary">bamD</name>
    <name evidence="5" type="ORF">ENP86_05275</name>
</gene>
<reference evidence="5" key="1">
    <citation type="journal article" date="2020" name="mSystems">
        <title>Genome- and Community-Level Interaction Insights into Carbon Utilization and Element Cycling Functions of Hydrothermarchaeota in Hydrothermal Sediment.</title>
        <authorList>
            <person name="Zhou Z."/>
            <person name="Liu Y."/>
            <person name="Xu W."/>
            <person name="Pan J."/>
            <person name="Luo Z.H."/>
            <person name="Li M."/>
        </authorList>
    </citation>
    <scope>NUCLEOTIDE SEQUENCE [LARGE SCALE GENOMIC DNA]</scope>
    <source>
        <strain evidence="5">SpSt-258</strain>
    </source>
</reference>
<dbReference type="SUPFAM" id="SSF48452">
    <property type="entry name" value="TPR-like"/>
    <property type="match status" value="1"/>
</dbReference>
<dbReference type="InterPro" id="IPR028082">
    <property type="entry name" value="Peripla_BP_I"/>
</dbReference>
<dbReference type="PANTHER" id="PTHR30483:SF6">
    <property type="entry name" value="PERIPLASMIC BINDING PROTEIN OF ABC TRANSPORTER FOR NATURAL AMINO ACIDS"/>
    <property type="match status" value="1"/>
</dbReference>
<evidence type="ECO:0000256" key="2">
    <source>
        <dbReference type="ARBA" id="ARBA00022729"/>
    </source>
</evidence>
<comment type="caution">
    <text evidence="5">The sequence shown here is derived from an EMBL/GenBank/DDBJ whole genome shotgun (WGS) entry which is preliminary data.</text>
</comment>
<proteinExistence type="inferred from homology"/>
<evidence type="ECO:0000313" key="5">
    <source>
        <dbReference type="EMBL" id="HDY58946.1"/>
    </source>
</evidence>
<dbReference type="InterPro" id="IPR039565">
    <property type="entry name" value="BamD-like"/>
</dbReference>
<dbReference type="Gene3D" id="3.40.50.2300">
    <property type="match status" value="2"/>
</dbReference>
<name>A0A7V0Z5A8_UNCW3</name>
<dbReference type="Pfam" id="PF13525">
    <property type="entry name" value="YfiO"/>
    <property type="match status" value="1"/>
</dbReference>
<dbReference type="InterPro" id="IPR051010">
    <property type="entry name" value="BCAA_transport"/>
</dbReference>
<comment type="similarity">
    <text evidence="1">Belongs to the leucine-binding protein family.</text>
</comment>
<evidence type="ECO:0000256" key="1">
    <source>
        <dbReference type="ARBA" id="ARBA00010062"/>
    </source>
</evidence>
<feature type="domain" description="Leucine-binding protein" evidence="3">
    <location>
        <begin position="264"/>
        <end position="468"/>
    </location>
</feature>
<dbReference type="InterPro" id="IPR028081">
    <property type="entry name" value="Leu-bd"/>
</dbReference>